<sequence length="97" mass="11581">MKKRFDFEWDSNKDTNNQEKHGVSFALAQLAFLDHNRVILEDLEHSDDEKRFYCLGRVSGGIMTVRFTYRKNKIRIIGAGYWRKGKKIYDSQNKIHR</sequence>
<dbReference type="EMBL" id="FR695870">
    <property type="protein sequence ID" value="CBX28818.1"/>
    <property type="molecule type" value="Genomic_DNA"/>
</dbReference>
<reference evidence="1" key="1">
    <citation type="journal article" date="2011" name="Environ. Microbiol.">
        <title>Genomic insights into the metabolic potential of the polycyclic aromatic hydrocarbon degrading sulfate-reducing Deltaproteobacterium N47.</title>
        <authorList>
            <person name="Bergmann F."/>
            <person name="Selesi D."/>
            <person name="Weinmaier T."/>
            <person name="Tischler P."/>
            <person name="Rattei T."/>
            <person name="Meckenstock R.U."/>
        </authorList>
    </citation>
    <scope>NUCLEOTIDE SEQUENCE</scope>
</reference>
<protein>
    <recommendedName>
        <fullName evidence="2">BrnT family toxin</fullName>
    </recommendedName>
</protein>
<dbReference type="Pfam" id="PF04365">
    <property type="entry name" value="BrnT_toxin"/>
    <property type="match status" value="1"/>
</dbReference>
<dbReference type="Gene3D" id="3.10.450.530">
    <property type="entry name" value="Ribonuclease toxin, BrnT, of type II toxin-antitoxin system"/>
    <property type="match status" value="1"/>
</dbReference>
<evidence type="ECO:0008006" key="2">
    <source>
        <dbReference type="Google" id="ProtNLM"/>
    </source>
</evidence>
<organism evidence="1">
    <name type="scientific">uncultured Desulfobacterium sp</name>
    <dbReference type="NCBI Taxonomy" id="201089"/>
    <lineage>
        <taxon>Bacteria</taxon>
        <taxon>Pseudomonadati</taxon>
        <taxon>Thermodesulfobacteriota</taxon>
        <taxon>Desulfobacteria</taxon>
        <taxon>Desulfobacterales</taxon>
        <taxon>Desulfobacteriaceae</taxon>
        <taxon>Desulfobacterium</taxon>
        <taxon>environmental samples</taxon>
    </lineage>
</organism>
<dbReference type="InterPro" id="IPR007460">
    <property type="entry name" value="BrnT_toxin"/>
</dbReference>
<dbReference type="AlphaFoldDB" id="E1YE59"/>
<gene>
    <name evidence="1" type="ORF">N47_B19640</name>
</gene>
<name>E1YE59_9BACT</name>
<proteinExistence type="predicted"/>
<dbReference type="InterPro" id="IPR038573">
    <property type="entry name" value="BrnT_sf"/>
</dbReference>
<evidence type="ECO:0000313" key="1">
    <source>
        <dbReference type="EMBL" id="CBX28818.1"/>
    </source>
</evidence>
<accession>E1YE59</accession>